<comment type="caution">
    <text evidence="1">The sequence shown here is derived from an EMBL/GenBank/DDBJ whole genome shotgun (WGS) entry which is preliminary data.</text>
</comment>
<protein>
    <submittedName>
        <fullName evidence="1">Uncharacterized protein</fullName>
    </submittedName>
</protein>
<evidence type="ECO:0000313" key="1">
    <source>
        <dbReference type="EMBL" id="KAJ8341706.1"/>
    </source>
</evidence>
<keyword evidence="2" id="KW-1185">Reference proteome</keyword>
<dbReference type="Proteomes" id="UP001152622">
    <property type="component" value="Chromosome 15"/>
</dbReference>
<gene>
    <name evidence="1" type="ORF">SKAU_G00339970</name>
</gene>
<name>A0A9Q1EMX7_SYNKA</name>
<organism evidence="1 2">
    <name type="scientific">Synaphobranchus kaupii</name>
    <name type="common">Kaup's arrowtooth eel</name>
    <dbReference type="NCBI Taxonomy" id="118154"/>
    <lineage>
        <taxon>Eukaryota</taxon>
        <taxon>Metazoa</taxon>
        <taxon>Chordata</taxon>
        <taxon>Craniata</taxon>
        <taxon>Vertebrata</taxon>
        <taxon>Euteleostomi</taxon>
        <taxon>Actinopterygii</taxon>
        <taxon>Neopterygii</taxon>
        <taxon>Teleostei</taxon>
        <taxon>Anguilliformes</taxon>
        <taxon>Synaphobranchidae</taxon>
        <taxon>Synaphobranchus</taxon>
    </lineage>
</organism>
<reference evidence="1" key="1">
    <citation type="journal article" date="2023" name="Science">
        <title>Genome structures resolve the early diversification of teleost fishes.</title>
        <authorList>
            <person name="Parey E."/>
            <person name="Louis A."/>
            <person name="Montfort J."/>
            <person name="Bouchez O."/>
            <person name="Roques C."/>
            <person name="Iampietro C."/>
            <person name="Lluch J."/>
            <person name="Castinel A."/>
            <person name="Donnadieu C."/>
            <person name="Desvignes T."/>
            <person name="Floi Bucao C."/>
            <person name="Jouanno E."/>
            <person name="Wen M."/>
            <person name="Mejri S."/>
            <person name="Dirks R."/>
            <person name="Jansen H."/>
            <person name="Henkel C."/>
            <person name="Chen W.J."/>
            <person name="Zahm M."/>
            <person name="Cabau C."/>
            <person name="Klopp C."/>
            <person name="Thompson A.W."/>
            <person name="Robinson-Rechavi M."/>
            <person name="Braasch I."/>
            <person name="Lecointre G."/>
            <person name="Bobe J."/>
            <person name="Postlethwait J.H."/>
            <person name="Berthelot C."/>
            <person name="Roest Crollius H."/>
            <person name="Guiguen Y."/>
        </authorList>
    </citation>
    <scope>NUCLEOTIDE SEQUENCE</scope>
    <source>
        <strain evidence="1">WJC10195</strain>
    </source>
</reference>
<sequence length="68" mass="7784">MPSEPRISQAVTMTTIVLYLKGSVGNSASKLPPLSLPQRQSWDCTTQKWLFRTQNWGQKQGEKNFFCH</sequence>
<accession>A0A9Q1EMX7</accession>
<dbReference type="EMBL" id="JAINUF010000015">
    <property type="protein sequence ID" value="KAJ8341706.1"/>
    <property type="molecule type" value="Genomic_DNA"/>
</dbReference>
<dbReference type="AlphaFoldDB" id="A0A9Q1EMX7"/>
<proteinExistence type="predicted"/>
<evidence type="ECO:0000313" key="2">
    <source>
        <dbReference type="Proteomes" id="UP001152622"/>
    </source>
</evidence>